<accession>A0A6B3NAJ5</accession>
<sequence length="76" mass="8449">MNVARSNRVTRLEKIESGIKYKFQGVKLGSVGVGDSCIIGLISYQQPSTMNYQSSHQQIKDIPSVLSKNHQKNAKL</sequence>
<reference evidence="1" key="1">
    <citation type="submission" date="2019-11" db="EMBL/GenBank/DDBJ databases">
        <title>Genomic insights into an expanded diversity of filamentous marine cyanobacteria reveals the extraordinary biosynthetic potential of Moorea and Okeania.</title>
        <authorList>
            <person name="Ferreira Leao T."/>
            <person name="Wang M."/>
            <person name="Moss N."/>
            <person name="Da Silva R."/>
            <person name="Sanders J."/>
            <person name="Nurk S."/>
            <person name="Gurevich A."/>
            <person name="Humphrey G."/>
            <person name="Reher R."/>
            <person name="Zhu Q."/>
            <person name="Belda-Ferre P."/>
            <person name="Glukhov E."/>
            <person name="Rex R."/>
            <person name="Dorrestein P.C."/>
            <person name="Knight R."/>
            <person name="Pevzner P."/>
            <person name="Gerwick W.H."/>
            <person name="Gerwick L."/>
        </authorList>
    </citation>
    <scope>NUCLEOTIDE SEQUENCE</scope>
    <source>
        <strain evidence="1">SIO1C4</strain>
    </source>
</reference>
<comment type="caution">
    <text evidence="1">The sequence shown here is derived from an EMBL/GenBank/DDBJ whole genome shotgun (WGS) entry which is preliminary data.</text>
</comment>
<dbReference type="AlphaFoldDB" id="A0A6B3NAJ5"/>
<protein>
    <submittedName>
        <fullName evidence="1">Uncharacterized protein</fullName>
    </submittedName>
</protein>
<dbReference type="EMBL" id="JAAHFQ010000007">
    <property type="protein sequence ID" value="NER26218.1"/>
    <property type="molecule type" value="Genomic_DNA"/>
</dbReference>
<evidence type="ECO:0000313" key="1">
    <source>
        <dbReference type="EMBL" id="NER26218.1"/>
    </source>
</evidence>
<organism evidence="1">
    <name type="scientific">Symploca sp. SIO1C4</name>
    <dbReference type="NCBI Taxonomy" id="2607765"/>
    <lineage>
        <taxon>Bacteria</taxon>
        <taxon>Bacillati</taxon>
        <taxon>Cyanobacteriota</taxon>
        <taxon>Cyanophyceae</taxon>
        <taxon>Coleofasciculales</taxon>
        <taxon>Coleofasciculaceae</taxon>
        <taxon>Symploca</taxon>
    </lineage>
</organism>
<gene>
    <name evidence="1" type="ORF">F6J89_00735</name>
</gene>
<proteinExistence type="predicted"/>
<name>A0A6B3NAJ5_9CYAN</name>